<feature type="transmembrane region" description="Helical" evidence="1">
    <location>
        <begin position="144"/>
        <end position="164"/>
    </location>
</feature>
<feature type="transmembrane region" description="Helical" evidence="1">
    <location>
        <begin position="438"/>
        <end position="456"/>
    </location>
</feature>
<dbReference type="Proteomes" id="UP000199263">
    <property type="component" value="Unassembled WGS sequence"/>
</dbReference>
<dbReference type="STRING" id="119641.SAMN05421842_1559"/>
<feature type="transmembrane region" description="Helical" evidence="1">
    <location>
        <begin position="176"/>
        <end position="194"/>
    </location>
</feature>
<keyword evidence="1" id="KW-1133">Transmembrane helix</keyword>
<keyword evidence="1" id="KW-0812">Transmembrane</keyword>
<feature type="transmembrane region" description="Helical" evidence="1">
    <location>
        <begin position="206"/>
        <end position="239"/>
    </location>
</feature>
<feature type="transmembrane region" description="Helical" evidence="1">
    <location>
        <begin position="251"/>
        <end position="270"/>
    </location>
</feature>
<evidence type="ECO:0000313" key="2">
    <source>
        <dbReference type="EMBL" id="SFD47643.1"/>
    </source>
</evidence>
<feature type="transmembrane region" description="Helical" evidence="1">
    <location>
        <begin position="86"/>
        <end position="106"/>
    </location>
</feature>
<reference evidence="2 3" key="1">
    <citation type="submission" date="2016-10" db="EMBL/GenBank/DDBJ databases">
        <authorList>
            <person name="de Groot N.N."/>
        </authorList>
    </citation>
    <scope>NUCLEOTIDE SEQUENCE [LARGE SCALE GENOMIC DNA]</scope>
    <source>
        <strain evidence="2 3">DSM 12992</strain>
    </source>
</reference>
<feature type="transmembrane region" description="Helical" evidence="1">
    <location>
        <begin position="468"/>
        <end position="487"/>
    </location>
</feature>
<dbReference type="EMBL" id="FOMG01000055">
    <property type="protein sequence ID" value="SFD47643.1"/>
    <property type="molecule type" value="Genomic_DNA"/>
</dbReference>
<gene>
    <name evidence="2" type="ORF">SAMN05421842_1559</name>
</gene>
<feature type="transmembrane region" description="Helical" evidence="1">
    <location>
        <begin position="407"/>
        <end position="426"/>
    </location>
</feature>
<keyword evidence="1" id="KW-0472">Membrane</keyword>
<evidence type="ECO:0000256" key="1">
    <source>
        <dbReference type="SAM" id="Phobius"/>
    </source>
</evidence>
<accession>A0A1I1SUR2</accession>
<sequence>MKTKKRIKNNYTLFILIAFIIIAVGVTSFVLFKSPHLGIADQGDFDRVMSSSGLSLLDSDKANPDFKRFYDYTVTDYKISNFFKTILGPIIGSSIGILILFISFICKLFNQDIFRTQYLAIAYSFIYIFSLTMILKYLNIKSKLKLTLIGLLSLFVFFDGNYLLWFNSLYGEPMMLTSLLLFIATFLYYINYKYVVKGTDKLTSKIVYVLIASFIFLGSKMQVLTALPFVIILLGKVLWDNRLILPKRNLNTLLIIFFIVIIYPIQLNMINGNISKDTQYNSVFYGVLNGSNTPEQDLIDLGLNPDMSVEAGKHSYLNESDYVKYVPRTEITEKEFYEKIGNLKLAKFYLTHPMRLIQGMEYTADKAFLTSTALGKAPRSYSEKPVKEFNRFTTWSSFKENSFPRNLFFIIGVYLVIFLISLYEYFRNKTNYGITNKIFLLWVIMLIGAIQFPMPFVGNGQADTAKQLYLFNFIFDILLVIIISWCFSKSTKFIKFKGKNKK</sequence>
<evidence type="ECO:0000313" key="3">
    <source>
        <dbReference type="Proteomes" id="UP000199263"/>
    </source>
</evidence>
<organism evidence="2 3">
    <name type="scientific">Clostridium uliginosum</name>
    <dbReference type="NCBI Taxonomy" id="119641"/>
    <lineage>
        <taxon>Bacteria</taxon>
        <taxon>Bacillati</taxon>
        <taxon>Bacillota</taxon>
        <taxon>Clostridia</taxon>
        <taxon>Eubacteriales</taxon>
        <taxon>Clostridiaceae</taxon>
        <taxon>Clostridium</taxon>
    </lineage>
</organism>
<evidence type="ECO:0008006" key="4">
    <source>
        <dbReference type="Google" id="ProtNLM"/>
    </source>
</evidence>
<dbReference type="OrthoDB" id="129479at2"/>
<protein>
    <recommendedName>
        <fullName evidence="4">Dolichyl-phosphate-mannose-protein mannosyltransferase</fullName>
    </recommendedName>
</protein>
<dbReference type="AlphaFoldDB" id="A0A1I1SUR2"/>
<feature type="transmembrane region" description="Helical" evidence="1">
    <location>
        <begin position="12"/>
        <end position="32"/>
    </location>
</feature>
<keyword evidence="3" id="KW-1185">Reference proteome</keyword>
<proteinExistence type="predicted"/>
<dbReference type="RefSeq" id="WP_090094483.1">
    <property type="nucleotide sequence ID" value="NZ_FOMG01000055.1"/>
</dbReference>
<feature type="transmembrane region" description="Helical" evidence="1">
    <location>
        <begin position="118"/>
        <end position="138"/>
    </location>
</feature>
<name>A0A1I1SUR2_9CLOT</name>